<dbReference type="OrthoDB" id="10042902at2759"/>
<feature type="transmembrane region" description="Helical" evidence="2">
    <location>
        <begin position="62"/>
        <end position="83"/>
    </location>
</feature>
<protein>
    <submittedName>
        <fullName evidence="3">Transmembrane protein 26</fullName>
    </submittedName>
</protein>
<evidence type="ECO:0000256" key="1">
    <source>
        <dbReference type="SAM" id="MobiDB-lite"/>
    </source>
</evidence>
<dbReference type="PANTHER" id="PTHR22168">
    <property type="entry name" value="TMEM26 PROTEIN"/>
    <property type="match status" value="1"/>
</dbReference>
<reference evidence="3 4" key="1">
    <citation type="journal article" date="2017" name="Nat. Ecol. Evol.">
        <title>Scallop genome provides insights into evolution of bilaterian karyotype and development.</title>
        <authorList>
            <person name="Wang S."/>
            <person name="Zhang J."/>
            <person name="Jiao W."/>
            <person name="Li J."/>
            <person name="Xun X."/>
            <person name="Sun Y."/>
            <person name="Guo X."/>
            <person name="Huan P."/>
            <person name="Dong B."/>
            <person name="Zhang L."/>
            <person name="Hu X."/>
            <person name="Sun X."/>
            <person name="Wang J."/>
            <person name="Zhao C."/>
            <person name="Wang Y."/>
            <person name="Wang D."/>
            <person name="Huang X."/>
            <person name="Wang R."/>
            <person name="Lv J."/>
            <person name="Li Y."/>
            <person name="Zhang Z."/>
            <person name="Liu B."/>
            <person name="Lu W."/>
            <person name="Hui Y."/>
            <person name="Liang J."/>
            <person name="Zhou Z."/>
            <person name="Hou R."/>
            <person name="Li X."/>
            <person name="Liu Y."/>
            <person name="Li H."/>
            <person name="Ning X."/>
            <person name="Lin Y."/>
            <person name="Zhao L."/>
            <person name="Xing Q."/>
            <person name="Dou J."/>
            <person name="Li Y."/>
            <person name="Mao J."/>
            <person name="Guo H."/>
            <person name="Dou H."/>
            <person name="Li T."/>
            <person name="Mu C."/>
            <person name="Jiang W."/>
            <person name="Fu Q."/>
            <person name="Fu X."/>
            <person name="Miao Y."/>
            <person name="Liu J."/>
            <person name="Yu Q."/>
            <person name="Li R."/>
            <person name="Liao H."/>
            <person name="Li X."/>
            <person name="Kong Y."/>
            <person name="Jiang Z."/>
            <person name="Chourrout D."/>
            <person name="Li R."/>
            <person name="Bao Z."/>
        </authorList>
    </citation>
    <scope>NUCLEOTIDE SEQUENCE [LARGE SCALE GENOMIC DNA]</scope>
    <source>
        <strain evidence="3 4">PY_sf001</strain>
    </source>
</reference>
<keyword evidence="2" id="KW-1133">Transmembrane helix</keyword>
<name>A0A210QYM2_MIZYE</name>
<accession>A0A210QYM2</accession>
<feature type="transmembrane region" description="Helical" evidence="2">
    <location>
        <begin position="291"/>
        <end position="307"/>
    </location>
</feature>
<dbReference type="PANTHER" id="PTHR22168:SF8">
    <property type="entry name" value="TRANSMEMBRANE PROTEIN 26"/>
    <property type="match status" value="1"/>
</dbReference>
<dbReference type="Proteomes" id="UP000242188">
    <property type="component" value="Unassembled WGS sequence"/>
</dbReference>
<keyword evidence="4" id="KW-1185">Reference proteome</keyword>
<feature type="region of interest" description="Disordered" evidence="1">
    <location>
        <begin position="359"/>
        <end position="406"/>
    </location>
</feature>
<evidence type="ECO:0000256" key="2">
    <source>
        <dbReference type="SAM" id="Phobius"/>
    </source>
</evidence>
<dbReference type="AlphaFoldDB" id="A0A210QYM2"/>
<gene>
    <name evidence="3" type="ORF">KP79_PYT20992</name>
</gene>
<evidence type="ECO:0000313" key="4">
    <source>
        <dbReference type="Proteomes" id="UP000242188"/>
    </source>
</evidence>
<keyword evidence="2" id="KW-0472">Membrane</keyword>
<feature type="transmembrane region" description="Helical" evidence="2">
    <location>
        <begin position="37"/>
        <end position="55"/>
    </location>
</feature>
<keyword evidence="2 3" id="KW-0812">Transmembrane</keyword>
<feature type="transmembrane region" description="Helical" evidence="2">
    <location>
        <begin position="196"/>
        <end position="220"/>
    </location>
</feature>
<comment type="caution">
    <text evidence="3">The sequence shown here is derived from an EMBL/GenBank/DDBJ whole genome shotgun (WGS) entry which is preliminary data.</text>
</comment>
<sequence>MRCMTIIRALLVRVLFAVHGVIAIWRLFMVIRKPWCWYLTGALGGLLIETIITLTKKKGKEWKWFCPSVFFYLGSVVPAIWFLELHEMEDRIALRESSYLTNSTGSVFHVPVNRTNKEDLSVNIEGLQITIPLAIPANLWLRILEQFLLLMLIVGRWLLPKGSLSHDQLSQLLLVYVGTAADIVEFYEAFSEELVMYNRLLCYIILGIWTLSLLQFTLVLTATRARRDHSGVPSASHSEEDQVGCCNPEIYGIVTSILMQDCPFLVIRLLLIFKYGVISYTNMFFTSKNSLVIVLLMYRVIVVQGETRRRKKEEMKKSNSAIRLNVPNNISGFGGRIDSQLYMKPSCSAPNVYKATQSDSLPRYKNSAVHDRRSDPMDSTKLYVQPARGTPPRSPSNCRPIPRIIR</sequence>
<dbReference type="EMBL" id="NEDP02001212">
    <property type="protein sequence ID" value="OWF53802.1"/>
    <property type="molecule type" value="Genomic_DNA"/>
</dbReference>
<organism evidence="3 4">
    <name type="scientific">Mizuhopecten yessoensis</name>
    <name type="common">Japanese scallop</name>
    <name type="synonym">Patinopecten yessoensis</name>
    <dbReference type="NCBI Taxonomy" id="6573"/>
    <lineage>
        <taxon>Eukaryota</taxon>
        <taxon>Metazoa</taxon>
        <taxon>Spiralia</taxon>
        <taxon>Lophotrochozoa</taxon>
        <taxon>Mollusca</taxon>
        <taxon>Bivalvia</taxon>
        <taxon>Autobranchia</taxon>
        <taxon>Pteriomorphia</taxon>
        <taxon>Pectinida</taxon>
        <taxon>Pectinoidea</taxon>
        <taxon>Pectinidae</taxon>
        <taxon>Mizuhopecten</taxon>
    </lineage>
</organism>
<proteinExistence type="predicted"/>
<feature type="compositionally biased region" description="Basic and acidic residues" evidence="1">
    <location>
        <begin position="368"/>
        <end position="378"/>
    </location>
</feature>
<dbReference type="Pfam" id="PF09772">
    <property type="entry name" value="Tmem26"/>
    <property type="match status" value="1"/>
</dbReference>
<feature type="transmembrane region" description="Helical" evidence="2">
    <location>
        <begin position="12"/>
        <end position="31"/>
    </location>
</feature>
<evidence type="ECO:0000313" key="3">
    <source>
        <dbReference type="EMBL" id="OWF53802.1"/>
    </source>
</evidence>
<dbReference type="InterPro" id="IPR019169">
    <property type="entry name" value="Transmembrane_26"/>
</dbReference>